<dbReference type="OrthoDB" id="1645589at2"/>
<evidence type="ECO:0000256" key="6">
    <source>
        <dbReference type="ARBA" id="ARBA00009541"/>
    </source>
</evidence>
<evidence type="ECO:0000256" key="2">
    <source>
        <dbReference type="ARBA" id="ARBA00001936"/>
    </source>
</evidence>
<comment type="catalytic activity">
    <reaction evidence="1">
        <text>D-ribulose 5-phosphate = D-xylulose 5-phosphate</text>
        <dbReference type="Rhea" id="RHEA:13677"/>
        <dbReference type="ChEBI" id="CHEBI:57737"/>
        <dbReference type="ChEBI" id="CHEBI:58121"/>
        <dbReference type="EC" id="5.1.3.1"/>
    </reaction>
</comment>
<dbReference type="CDD" id="cd00429">
    <property type="entry name" value="RPE"/>
    <property type="match status" value="1"/>
</dbReference>
<dbReference type="PATRIC" id="fig|449659.4.peg.1458"/>
<dbReference type="NCBIfam" id="TIGR01163">
    <property type="entry name" value="rpe"/>
    <property type="match status" value="1"/>
</dbReference>
<dbReference type="Pfam" id="PF00834">
    <property type="entry name" value="Ribul_P_3_epim"/>
    <property type="match status" value="1"/>
</dbReference>
<dbReference type="Proteomes" id="UP000051886">
    <property type="component" value="Unassembled WGS sequence"/>
</dbReference>
<protein>
    <recommendedName>
        <fullName evidence="7 10">Ribulose-phosphate 3-epimerase</fullName>
        <ecNumber evidence="7 10">5.1.3.1</ecNumber>
    </recommendedName>
</protein>
<evidence type="ECO:0000256" key="5">
    <source>
        <dbReference type="ARBA" id="ARBA00001954"/>
    </source>
</evidence>
<dbReference type="AlphaFoldDB" id="A0A0R2LEF1"/>
<dbReference type="Gene3D" id="3.20.20.70">
    <property type="entry name" value="Aldolase class I"/>
    <property type="match status" value="1"/>
</dbReference>
<comment type="cofactor">
    <cofactor evidence="5">
        <name>Fe(2+)</name>
        <dbReference type="ChEBI" id="CHEBI:29033"/>
    </cofactor>
</comment>
<dbReference type="InterPro" id="IPR011060">
    <property type="entry name" value="RibuloseP-bd_barrel"/>
</dbReference>
<dbReference type="GO" id="GO:0006098">
    <property type="term" value="P:pentose-phosphate shunt"/>
    <property type="evidence" value="ECO:0007669"/>
    <property type="project" value="UniProtKB-UniRule"/>
</dbReference>
<dbReference type="InterPro" id="IPR000056">
    <property type="entry name" value="Ribul_P_3_epim-like"/>
</dbReference>
<name>A0A0R2LEF1_9LACO</name>
<evidence type="ECO:0000256" key="9">
    <source>
        <dbReference type="ARBA" id="ARBA00023235"/>
    </source>
</evidence>
<evidence type="ECO:0000313" key="11">
    <source>
        <dbReference type="EMBL" id="KRN99809.1"/>
    </source>
</evidence>
<dbReference type="PROSITE" id="PS01086">
    <property type="entry name" value="RIBUL_P_3_EPIMER_2"/>
    <property type="match status" value="1"/>
</dbReference>
<comment type="cofactor">
    <cofactor evidence="4">
        <name>Zn(2+)</name>
        <dbReference type="ChEBI" id="CHEBI:29105"/>
    </cofactor>
</comment>
<dbReference type="InterPro" id="IPR026019">
    <property type="entry name" value="Ribul_P_3_epim"/>
</dbReference>
<dbReference type="SUPFAM" id="SSF51366">
    <property type="entry name" value="Ribulose-phoshate binding barrel"/>
    <property type="match status" value="1"/>
</dbReference>
<dbReference type="STRING" id="449659.IV66_GL001439"/>
<comment type="similarity">
    <text evidence="6">Belongs to the ribulose-phosphate 3-epimerase family.</text>
</comment>
<sequence length="220" mass="24435">MILSPSMMCADFSNLDAEVSMLEHAGVDMFHMDIMDGEFVPNFGMGLQDYEFIAKKAKRPVDVHMMVNNPGRYIELFANLGASLIYIHPEADRHPAKTIDQIHQLNKKAGIAIDPDTSVETVKELLPLVDAVLIMTVNPGFAGQKFLDFVFPKIKQVAQLKDHRAFLLGVDGAISPEKIEELSLLGVDNFVLGTSALFGKQSSYEKIIKSLRELESNNKN</sequence>
<dbReference type="EC" id="5.1.3.1" evidence="7 10"/>
<dbReference type="EMBL" id="JQCN01000028">
    <property type="protein sequence ID" value="KRN99809.1"/>
    <property type="molecule type" value="Genomic_DNA"/>
</dbReference>
<evidence type="ECO:0000256" key="7">
    <source>
        <dbReference type="ARBA" id="ARBA00013188"/>
    </source>
</evidence>
<dbReference type="InterPro" id="IPR013785">
    <property type="entry name" value="Aldolase_TIM"/>
</dbReference>
<dbReference type="GO" id="GO:0004750">
    <property type="term" value="F:D-ribulose-phosphate 3-epimerase activity"/>
    <property type="evidence" value="ECO:0007669"/>
    <property type="project" value="UniProtKB-UniRule"/>
</dbReference>
<evidence type="ECO:0000256" key="8">
    <source>
        <dbReference type="ARBA" id="ARBA00022723"/>
    </source>
</evidence>
<organism evidence="11 12">
    <name type="scientific">Ligilactobacillus pobuzihii</name>
    <dbReference type="NCBI Taxonomy" id="449659"/>
    <lineage>
        <taxon>Bacteria</taxon>
        <taxon>Bacillati</taxon>
        <taxon>Bacillota</taxon>
        <taxon>Bacilli</taxon>
        <taxon>Lactobacillales</taxon>
        <taxon>Lactobacillaceae</taxon>
        <taxon>Ligilactobacillus</taxon>
    </lineage>
</organism>
<evidence type="ECO:0000256" key="10">
    <source>
        <dbReference type="NCBIfam" id="TIGR01163"/>
    </source>
</evidence>
<dbReference type="FunFam" id="3.20.20.70:FF:000004">
    <property type="entry name" value="Ribulose-phosphate 3-epimerase"/>
    <property type="match status" value="1"/>
</dbReference>
<comment type="cofactor">
    <cofactor evidence="3">
        <name>Co(2+)</name>
        <dbReference type="ChEBI" id="CHEBI:48828"/>
    </cofactor>
</comment>
<evidence type="ECO:0000313" key="12">
    <source>
        <dbReference type="Proteomes" id="UP000051886"/>
    </source>
</evidence>
<reference evidence="11 12" key="1">
    <citation type="journal article" date="2015" name="Genome Announc.">
        <title>Expanding the biotechnology potential of lactobacilli through comparative genomics of 213 strains and associated genera.</title>
        <authorList>
            <person name="Sun Z."/>
            <person name="Harris H.M."/>
            <person name="McCann A."/>
            <person name="Guo C."/>
            <person name="Argimon S."/>
            <person name="Zhang W."/>
            <person name="Yang X."/>
            <person name="Jeffery I.B."/>
            <person name="Cooney J.C."/>
            <person name="Kagawa T.F."/>
            <person name="Liu W."/>
            <person name="Song Y."/>
            <person name="Salvetti E."/>
            <person name="Wrobel A."/>
            <person name="Rasinkangas P."/>
            <person name="Parkhill J."/>
            <person name="Rea M.C."/>
            <person name="O'Sullivan O."/>
            <person name="Ritari J."/>
            <person name="Douillard F.P."/>
            <person name="Paul Ross R."/>
            <person name="Yang R."/>
            <person name="Briner A.E."/>
            <person name="Felis G.E."/>
            <person name="de Vos W.M."/>
            <person name="Barrangou R."/>
            <person name="Klaenhammer T.R."/>
            <person name="Caufield P.W."/>
            <person name="Cui Y."/>
            <person name="Zhang H."/>
            <person name="O'Toole P.W."/>
        </authorList>
    </citation>
    <scope>NUCLEOTIDE SEQUENCE [LARGE SCALE GENOMIC DNA]</scope>
    <source>
        <strain evidence="11 12">NBRC 103219</strain>
    </source>
</reference>
<keyword evidence="12" id="KW-1185">Reference proteome</keyword>
<dbReference type="PANTHER" id="PTHR11749">
    <property type="entry name" value="RIBULOSE-5-PHOSPHATE-3-EPIMERASE"/>
    <property type="match status" value="1"/>
</dbReference>
<dbReference type="NCBIfam" id="NF004076">
    <property type="entry name" value="PRK05581.1-4"/>
    <property type="match status" value="1"/>
</dbReference>
<accession>A0A0R2LEF1</accession>
<dbReference type="GO" id="GO:0046872">
    <property type="term" value="F:metal ion binding"/>
    <property type="evidence" value="ECO:0007669"/>
    <property type="project" value="UniProtKB-KW"/>
</dbReference>
<evidence type="ECO:0000256" key="3">
    <source>
        <dbReference type="ARBA" id="ARBA00001941"/>
    </source>
</evidence>
<keyword evidence="9" id="KW-0413">Isomerase</keyword>
<dbReference type="GO" id="GO:0005737">
    <property type="term" value="C:cytoplasm"/>
    <property type="evidence" value="ECO:0007669"/>
    <property type="project" value="UniProtKB-ARBA"/>
</dbReference>
<comment type="caution">
    <text evidence="11">The sequence shown here is derived from an EMBL/GenBank/DDBJ whole genome shotgun (WGS) entry which is preliminary data.</text>
</comment>
<evidence type="ECO:0000256" key="1">
    <source>
        <dbReference type="ARBA" id="ARBA00001782"/>
    </source>
</evidence>
<comment type="cofactor">
    <cofactor evidence="2">
        <name>Mn(2+)</name>
        <dbReference type="ChEBI" id="CHEBI:29035"/>
    </cofactor>
</comment>
<dbReference type="GO" id="GO:0005975">
    <property type="term" value="P:carbohydrate metabolic process"/>
    <property type="evidence" value="ECO:0007669"/>
    <property type="project" value="InterPro"/>
</dbReference>
<gene>
    <name evidence="11" type="ORF">IV66_GL001439</name>
</gene>
<keyword evidence="8" id="KW-0479">Metal-binding</keyword>
<evidence type="ECO:0000256" key="4">
    <source>
        <dbReference type="ARBA" id="ARBA00001947"/>
    </source>
</evidence>
<dbReference type="RefSeq" id="WP_017867198.1">
    <property type="nucleotide sequence ID" value="NZ_BJYB01000036.1"/>
</dbReference>
<proteinExistence type="inferred from homology"/>